<sequence>MEQIKPSNRIRILTRHFLPLLHRPRLPKQRNYSADQRRCTRSCGFSLLGQWGCPAFRIYPGCVRGDCPEPSWKMLRFPPIRRGVVRFFSSGRHVVLSVCGNGSSEHIPSRLNALLHYLGLCLHGPPCLRFGASQLREAISLIASTSRLNTPAPPSSALSPSLSWHPRIAMPSGPLVVMHHQKRMAALRDAPSPRMHLFAPLF</sequence>
<reference evidence="2" key="1">
    <citation type="journal article" date="2014" name="Proc. Natl. Acad. Sci. U.S.A.">
        <title>Extensive sampling of basidiomycete genomes demonstrates inadequacy of the white-rot/brown-rot paradigm for wood decay fungi.</title>
        <authorList>
            <person name="Riley R."/>
            <person name="Salamov A.A."/>
            <person name="Brown D.W."/>
            <person name="Nagy L.G."/>
            <person name="Floudas D."/>
            <person name="Held B.W."/>
            <person name="Levasseur A."/>
            <person name="Lombard V."/>
            <person name="Morin E."/>
            <person name="Otillar R."/>
            <person name="Lindquist E.A."/>
            <person name="Sun H."/>
            <person name="LaButti K.M."/>
            <person name="Schmutz J."/>
            <person name="Jabbour D."/>
            <person name="Luo H."/>
            <person name="Baker S.E."/>
            <person name="Pisabarro A.G."/>
            <person name="Walton J.D."/>
            <person name="Blanchette R.A."/>
            <person name="Henrissat B."/>
            <person name="Martin F."/>
            <person name="Cullen D."/>
            <person name="Hibbett D.S."/>
            <person name="Grigoriev I.V."/>
        </authorList>
    </citation>
    <scope>NUCLEOTIDE SEQUENCE [LARGE SCALE GENOMIC DNA]</scope>
    <source>
        <strain evidence="2">FD-172 SS1</strain>
    </source>
</reference>
<dbReference type="Proteomes" id="UP000027195">
    <property type="component" value="Unassembled WGS sequence"/>
</dbReference>
<keyword evidence="2" id="KW-1185">Reference proteome</keyword>
<dbReference type="EMBL" id="KL198016">
    <property type="protein sequence ID" value="KDQ21336.1"/>
    <property type="molecule type" value="Genomic_DNA"/>
</dbReference>
<organism evidence="1 2">
    <name type="scientific">Botryobasidium botryosum (strain FD-172 SS1)</name>
    <dbReference type="NCBI Taxonomy" id="930990"/>
    <lineage>
        <taxon>Eukaryota</taxon>
        <taxon>Fungi</taxon>
        <taxon>Dikarya</taxon>
        <taxon>Basidiomycota</taxon>
        <taxon>Agaricomycotina</taxon>
        <taxon>Agaricomycetes</taxon>
        <taxon>Cantharellales</taxon>
        <taxon>Botryobasidiaceae</taxon>
        <taxon>Botryobasidium</taxon>
    </lineage>
</organism>
<evidence type="ECO:0000313" key="1">
    <source>
        <dbReference type="EMBL" id="KDQ21336.1"/>
    </source>
</evidence>
<proteinExistence type="predicted"/>
<name>A0A067NC66_BOTB1</name>
<dbReference type="HOGENOM" id="CLU_1354397_0_0_1"/>
<dbReference type="InParanoid" id="A0A067NC66"/>
<evidence type="ECO:0000313" key="2">
    <source>
        <dbReference type="Proteomes" id="UP000027195"/>
    </source>
</evidence>
<protein>
    <submittedName>
        <fullName evidence="1">Uncharacterized protein</fullName>
    </submittedName>
</protein>
<gene>
    <name evidence="1" type="ORF">BOTBODRAFT_199308</name>
</gene>
<dbReference type="AlphaFoldDB" id="A0A067NC66"/>
<accession>A0A067NC66</accession>